<dbReference type="HOGENOM" id="CLU_122387_1_0_11"/>
<gene>
    <name evidence="2" type="ORF">B840_01850</name>
</gene>
<evidence type="ECO:0000256" key="1">
    <source>
        <dbReference type="SAM" id="Phobius"/>
    </source>
</evidence>
<keyword evidence="1" id="KW-0472">Membrane</keyword>
<keyword evidence="1" id="KW-1133">Transmembrane helix</keyword>
<dbReference type="AlphaFoldDB" id="A0A0B6TJ89"/>
<evidence type="ECO:0000313" key="3">
    <source>
        <dbReference type="Proteomes" id="UP000031928"/>
    </source>
</evidence>
<organism evidence="2 3">
    <name type="scientific">Corynebacterium marinum DSM 44953</name>
    <dbReference type="NCBI Taxonomy" id="1224162"/>
    <lineage>
        <taxon>Bacteria</taxon>
        <taxon>Bacillati</taxon>
        <taxon>Actinomycetota</taxon>
        <taxon>Actinomycetes</taxon>
        <taxon>Mycobacteriales</taxon>
        <taxon>Corynebacteriaceae</taxon>
        <taxon>Corynebacterium</taxon>
    </lineage>
</organism>
<dbReference type="STRING" id="1224162.B840_01850"/>
<accession>A0A0B6TJ89</accession>
<name>A0A0B6TJ89_9CORY</name>
<dbReference type="Proteomes" id="UP000031928">
    <property type="component" value="Chromosome"/>
</dbReference>
<protein>
    <submittedName>
        <fullName evidence="2">Uncharacterized protein</fullName>
    </submittedName>
</protein>
<dbReference type="OrthoDB" id="4427298at2"/>
<keyword evidence="1" id="KW-0812">Transmembrane</keyword>
<feature type="transmembrane region" description="Helical" evidence="1">
    <location>
        <begin position="57"/>
        <end position="79"/>
    </location>
</feature>
<reference evidence="2 3" key="1">
    <citation type="submission" date="2014-05" db="EMBL/GenBank/DDBJ databases">
        <title>Complete genome sequence of Corynebacterium marinum DSM 44953.</title>
        <authorList>
            <person name="Schaffert L."/>
            <person name="Albersmeier A."/>
            <person name="Kalinowski J."/>
            <person name="Ruckert C."/>
        </authorList>
    </citation>
    <scope>NUCLEOTIDE SEQUENCE [LARGE SCALE GENOMIC DNA]</scope>
    <source>
        <strain evidence="2 3">DSM 44953</strain>
    </source>
</reference>
<keyword evidence="3" id="KW-1185">Reference proteome</keyword>
<dbReference type="KEGG" id="cmq:B840_01850"/>
<dbReference type="RefSeq" id="WP_052491049.1">
    <property type="nucleotide sequence ID" value="NZ_CP007790.1"/>
</dbReference>
<evidence type="ECO:0000313" key="2">
    <source>
        <dbReference type="EMBL" id="AJK67998.1"/>
    </source>
</evidence>
<sequence length="185" mass="19786">MNRRISLIDRAVALLTGLAAVAGGVWTVGLFLDVPLAQAIAGRIDFSAWRSAPVQDWFDLVLAGILLLSAALGGLLIALNVRRYRINRVLSPSSDERGTIGIDLAALADAVARDLEEHPRVGSAHAVVADSRGRPTMTLTVHARPDADVPALVAVLGQSEREFRAAVPGIELDTVYRLHLYPVGR</sequence>
<dbReference type="EMBL" id="CP007790">
    <property type="protein sequence ID" value="AJK67998.1"/>
    <property type="molecule type" value="Genomic_DNA"/>
</dbReference>
<feature type="transmembrane region" description="Helical" evidence="1">
    <location>
        <begin position="12"/>
        <end position="37"/>
    </location>
</feature>
<proteinExistence type="predicted"/>